<dbReference type="SUPFAM" id="SSF46785">
    <property type="entry name" value="Winged helix' DNA-binding domain"/>
    <property type="match status" value="1"/>
</dbReference>
<evidence type="ECO:0000313" key="6">
    <source>
        <dbReference type="Proteomes" id="UP000019243"/>
    </source>
</evidence>
<evidence type="ECO:0000256" key="3">
    <source>
        <dbReference type="ARBA" id="ARBA00023163"/>
    </source>
</evidence>
<keyword evidence="1" id="KW-0805">Transcription regulation</keyword>
<proteinExistence type="predicted"/>
<dbReference type="SMART" id="SM00895">
    <property type="entry name" value="FCD"/>
    <property type="match status" value="1"/>
</dbReference>
<dbReference type="InterPro" id="IPR011711">
    <property type="entry name" value="GntR_C"/>
</dbReference>
<comment type="caution">
    <text evidence="5">The sequence shown here is derived from an EMBL/GenBank/DDBJ whole genome shotgun (WGS) entry which is preliminary data.</text>
</comment>
<dbReference type="PANTHER" id="PTHR43537">
    <property type="entry name" value="TRANSCRIPTIONAL REGULATOR, GNTR FAMILY"/>
    <property type="match status" value="1"/>
</dbReference>
<evidence type="ECO:0000313" key="5">
    <source>
        <dbReference type="EMBL" id="EUJ41129.1"/>
    </source>
</evidence>
<dbReference type="PROSITE" id="PS50949">
    <property type="entry name" value="HTH_GNTR"/>
    <property type="match status" value="1"/>
</dbReference>
<dbReference type="Pfam" id="PF00392">
    <property type="entry name" value="GntR"/>
    <property type="match status" value="1"/>
</dbReference>
<dbReference type="Gene3D" id="1.10.10.10">
    <property type="entry name" value="Winged helix-like DNA-binding domain superfamily/Winged helix DNA-binding domain"/>
    <property type="match status" value="1"/>
</dbReference>
<dbReference type="SMART" id="SM00345">
    <property type="entry name" value="HTH_GNTR"/>
    <property type="match status" value="1"/>
</dbReference>
<organism evidence="5 6">
    <name type="scientific">Brochothrix campestris FSL F6-1037</name>
    <dbReference type="NCBI Taxonomy" id="1265861"/>
    <lineage>
        <taxon>Bacteria</taxon>
        <taxon>Bacillati</taxon>
        <taxon>Bacillota</taxon>
        <taxon>Bacilli</taxon>
        <taxon>Bacillales</taxon>
        <taxon>Listeriaceae</taxon>
        <taxon>Brochothrix</taxon>
    </lineage>
</organism>
<dbReference type="Pfam" id="PF07729">
    <property type="entry name" value="FCD"/>
    <property type="match status" value="1"/>
</dbReference>
<dbReference type="Proteomes" id="UP000019243">
    <property type="component" value="Unassembled WGS sequence"/>
</dbReference>
<keyword evidence="6" id="KW-1185">Reference proteome</keyword>
<sequence length="216" mass="24083">MRKAALTDSVKNYIENGILTEKFPLGSLLPAELLFAQTLGVSAHPVRKAIEHLIKNGVLQKQTNGRKMIVGFKVIPLRGDNDITECFSSNSLLMHSFLVRRTLETETARIAALKATAADIQQLRLYLNNLLVELNSPTRLNDDYYLEAAFYFHRSLAQATHYTPLIEAIEQLRATIELQQFLMLKYRTIVADDGSAQTALFDAITAGDSALASQLM</sequence>
<dbReference type="InterPro" id="IPR008920">
    <property type="entry name" value="TF_FadR/GntR_C"/>
</dbReference>
<dbReference type="InterPro" id="IPR036388">
    <property type="entry name" value="WH-like_DNA-bd_sf"/>
</dbReference>
<dbReference type="InterPro" id="IPR000524">
    <property type="entry name" value="Tscrpt_reg_HTH_GntR"/>
</dbReference>
<feature type="domain" description="HTH gntR-type" evidence="4">
    <location>
        <begin position="4"/>
        <end position="77"/>
    </location>
</feature>
<dbReference type="Gene3D" id="1.20.120.530">
    <property type="entry name" value="GntR ligand-binding domain-like"/>
    <property type="match status" value="1"/>
</dbReference>
<dbReference type="STRING" id="1265861.BCAMP_03915"/>
<dbReference type="GO" id="GO:0003700">
    <property type="term" value="F:DNA-binding transcription factor activity"/>
    <property type="evidence" value="ECO:0007669"/>
    <property type="project" value="InterPro"/>
</dbReference>
<dbReference type="RefSeq" id="WP_035313728.1">
    <property type="nucleotide sequence ID" value="NZ_AODH01000013.1"/>
</dbReference>
<protein>
    <submittedName>
        <fullName evidence="5">GntR family transcriptional regulator</fullName>
    </submittedName>
</protein>
<dbReference type="GO" id="GO:0003677">
    <property type="term" value="F:DNA binding"/>
    <property type="evidence" value="ECO:0007669"/>
    <property type="project" value="UniProtKB-KW"/>
</dbReference>
<keyword evidence="3" id="KW-0804">Transcription</keyword>
<evidence type="ECO:0000259" key="4">
    <source>
        <dbReference type="PROSITE" id="PS50949"/>
    </source>
</evidence>
<evidence type="ECO:0000256" key="1">
    <source>
        <dbReference type="ARBA" id="ARBA00023015"/>
    </source>
</evidence>
<evidence type="ECO:0000256" key="2">
    <source>
        <dbReference type="ARBA" id="ARBA00023125"/>
    </source>
</evidence>
<dbReference type="AlphaFoldDB" id="W7CNL5"/>
<reference evidence="5 6" key="1">
    <citation type="submission" date="2012-12" db="EMBL/GenBank/DDBJ databases">
        <title>Novel taxa of Listeriaceae from agricultural environments in the United States.</title>
        <authorList>
            <person name="den Bakker H.C."/>
            <person name="Allred A."/>
            <person name="Warchocki S."/>
            <person name="Wright E.M."/>
            <person name="Burrell A."/>
            <person name="Nightingale K.K."/>
            <person name="Kephart D."/>
            <person name="Wiedmann M."/>
        </authorList>
    </citation>
    <scope>NUCLEOTIDE SEQUENCE [LARGE SCALE GENOMIC DNA]</scope>
    <source>
        <strain evidence="5 6">FSL F6-1037</strain>
    </source>
</reference>
<dbReference type="PANTHER" id="PTHR43537:SF49">
    <property type="entry name" value="TRANSCRIPTIONAL REGULATORY PROTEIN"/>
    <property type="match status" value="1"/>
</dbReference>
<dbReference type="EMBL" id="AODH01000013">
    <property type="protein sequence ID" value="EUJ41129.1"/>
    <property type="molecule type" value="Genomic_DNA"/>
</dbReference>
<keyword evidence="2" id="KW-0238">DNA-binding</keyword>
<dbReference type="SUPFAM" id="SSF48008">
    <property type="entry name" value="GntR ligand-binding domain-like"/>
    <property type="match status" value="1"/>
</dbReference>
<name>W7CNL5_9LIST</name>
<dbReference type="InterPro" id="IPR036390">
    <property type="entry name" value="WH_DNA-bd_sf"/>
</dbReference>
<gene>
    <name evidence="5" type="ORF">BCAMP_03915</name>
</gene>
<accession>W7CNL5</accession>